<feature type="signal peptide" evidence="1">
    <location>
        <begin position="1"/>
        <end position="18"/>
    </location>
</feature>
<evidence type="ECO:0000313" key="3">
    <source>
        <dbReference type="Proteomes" id="UP001556631"/>
    </source>
</evidence>
<sequence>MRHTRLISAAVGALFVTAAVTGCSSEDVKSAAKSKADQVKASAAAKAGDLAKDKAGDLADGKLGDLAKQKAGELVKKLSPEDQQKLESALKSAGITIDTGDGAKSDGATGDDAAADPTATMAADFFAARQAALKDGDVSLLKQLTGPKKFTQVSRWVKKHAGQADKPFKVTVVGSQGNKADVCVGTKGKTARTVVLNKNGKVMAVRPGTHTC</sequence>
<gene>
    <name evidence="2" type="ORF">AB3X52_00960</name>
</gene>
<dbReference type="PROSITE" id="PS51257">
    <property type="entry name" value="PROKAR_LIPOPROTEIN"/>
    <property type="match status" value="1"/>
</dbReference>
<comment type="caution">
    <text evidence="2">The sequence shown here is derived from an EMBL/GenBank/DDBJ whole genome shotgun (WGS) entry which is preliminary data.</text>
</comment>
<name>A0ABV3SUN0_9ACTN</name>
<dbReference type="EMBL" id="JBFPJR010000001">
    <property type="protein sequence ID" value="MEX0426169.1"/>
    <property type="molecule type" value="Genomic_DNA"/>
</dbReference>
<evidence type="ECO:0008006" key="4">
    <source>
        <dbReference type="Google" id="ProtNLM"/>
    </source>
</evidence>
<keyword evidence="3" id="KW-1185">Reference proteome</keyword>
<proteinExistence type="predicted"/>
<accession>A0ABV3SUN0</accession>
<protein>
    <recommendedName>
        <fullName evidence="4">Lipoprotein</fullName>
    </recommendedName>
</protein>
<feature type="chain" id="PRO_5046947702" description="Lipoprotein" evidence="1">
    <location>
        <begin position="19"/>
        <end position="212"/>
    </location>
</feature>
<keyword evidence="1" id="KW-0732">Signal</keyword>
<reference evidence="2 3" key="1">
    <citation type="submission" date="2024-07" db="EMBL/GenBank/DDBJ databases">
        <authorList>
            <person name="Lee S."/>
            <person name="Kang M."/>
        </authorList>
    </citation>
    <scope>NUCLEOTIDE SEQUENCE [LARGE SCALE GENOMIC DNA]</scope>
    <source>
        <strain evidence="2 3">DS6</strain>
    </source>
</reference>
<organism evidence="2 3">
    <name type="scientific">Nocardioides eburneus</name>
    <dbReference type="NCBI Taxonomy" id="3231482"/>
    <lineage>
        <taxon>Bacteria</taxon>
        <taxon>Bacillati</taxon>
        <taxon>Actinomycetota</taxon>
        <taxon>Actinomycetes</taxon>
        <taxon>Propionibacteriales</taxon>
        <taxon>Nocardioidaceae</taxon>
        <taxon>Nocardioides</taxon>
    </lineage>
</organism>
<evidence type="ECO:0000313" key="2">
    <source>
        <dbReference type="EMBL" id="MEX0426169.1"/>
    </source>
</evidence>
<evidence type="ECO:0000256" key="1">
    <source>
        <dbReference type="SAM" id="SignalP"/>
    </source>
</evidence>
<dbReference type="RefSeq" id="WP_367990825.1">
    <property type="nucleotide sequence ID" value="NZ_JBFPJR010000001.1"/>
</dbReference>
<dbReference type="Proteomes" id="UP001556631">
    <property type="component" value="Unassembled WGS sequence"/>
</dbReference>